<feature type="compositionally biased region" description="Polar residues" evidence="1">
    <location>
        <begin position="100"/>
        <end position="116"/>
    </location>
</feature>
<organism evidence="2 3">
    <name type="scientific">Pleuronectes platessa</name>
    <name type="common">European plaice</name>
    <dbReference type="NCBI Taxonomy" id="8262"/>
    <lineage>
        <taxon>Eukaryota</taxon>
        <taxon>Metazoa</taxon>
        <taxon>Chordata</taxon>
        <taxon>Craniata</taxon>
        <taxon>Vertebrata</taxon>
        <taxon>Euteleostomi</taxon>
        <taxon>Actinopterygii</taxon>
        <taxon>Neopterygii</taxon>
        <taxon>Teleostei</taxon>
        <taxon>Neoteleostei</taxon>
        <taxon>Acanthomorphata</taxon>
        <taxon>Carangaria</taxon>
        <taxon>Pleuronectiformes</taxon>
        <taxon>Pleuronectoidei</taxon>
        <taxon>Pleuronectidae</taxon>
        <taxon>Pleuronectes</taxon>
    </lineage>
</organism>
<evidence type="ECO:0000313" key="2">
    <source>
        <dbReference type="EMBL" id="CAB1444332.1"/>
    </source>
</evidence>
<evidence type="ECO:0000256" key="1">
    <source>
        <dbReference type="SAM" id="MobiDB-lite"/>
    </source>
</evidence>
<dbReference type="EMBL" id="CADEAL010003335">
    <property type="protein sequence ID" value="CAB1444332.1"/>
    <property type="molecule type" value="Genomic_DNA"/>
</dbReference>
<feature type="region of interest" description="Disordered" evidence="1">
    <location>
        <begin position="97"/>
        <end position="116"/>
    </location>
</feature>
<dbReference type="Proteomes" id="UP001153269">
    <property type="component" value="Unassembled WGS sequence"/>
</dbReference>
<keyword evidence="3" id="KW-1185">Reference proteome</keyword>
<comment type="caution">
    <text evidence="2">The sequence shown here is derived from an EMBL/GenBank/DDBJ whole genome shotgun (WGS) entry which is preliminary data.</text>
</comment>
<proteinExistence type="predicted"/>
<accession>A0A9N7V7F8</accession>
<reference evidence="2" key="1">
    <citation type="submission" date="2020-03" db="EMBL/GenBank/DDBJ databases">
        <authorList>
            <person name="Weist P."/>
        </authorList>
    </citation>
    <scope>NUCLEOTIDE SEQUENCE</scope>
</reference>
<evidence type="ECO:0000313" key="3">
    <source>
        <dbReference type="Proteomes" id="UP001153269"/>
    </source>
</evidence>
<gene>
    <name evidence="2" type="ORF">PLEPLA_LOCUS32048</name>
</gene>
<dbReference type="AlphaFoldDB" id="A0A9N7V7F8"/>
<sequence length="116" mass="12654">MDGGIEGGIRCLLRERKAFQVGLSGNRVGLILQGPRGELEPIPADIGREVWYVLDSSPAYPGVNVQRQTTIHTDILESPISLTPVCMSLDCGRKQENTEKPTLTQGEHANSTQKDP</sequence>
<protein>
    <submittedName>
        <fullName evidence="2">Uncharacterized protein</fullName>
    </submittedName>
</protein>
<name>A0A9N7V7F8_PLEPL</name>